<dbReference type="RefSeq" id="WP_167470335.1">
    <property type="nucleotide sequence ID" value="NZ_BJMH01000037.1"/>
</dbReference>
<accession>A0A4Y3PWV0</accession>
<dbReference type="InterPro" id="IPR005564">
    <property type="entry name" value="Major_capsid_GpE"/>
</dbReference>
<keyword evidence="2" id="KW-1185">Reference proteome</keyword>
<dbReference type="EMBL" id="BJMH01000037">
    <property type="protein sequence ID" value="GEB35301.1"/>
    <property type="molecule type" value="Genomic_DNA"/>
</dbReference>
<name>A0A4Y3PWV0_BREPA</name>
<dbReference type="Pfam" id="PF03864">
    <property type="entry name" value="Phage_cap_E"/>
    <property type="match status" value="1"/>
</dbReference>
<reference evidence="1 2" key="1">
    <citation type="submission" date="2019-06" db="EMBL/GenBank/DDBJ databases">
        <title>Whole genome shotgun sequence of Brevibacillus parabrevis NBRC 12334.</title>
        <authorList>
            <person name="Hosoyama A."/>
            <person name="Uohara A."/>
            <person name="Ohji S."/>
            <person name="Ichikawa N."/>
        </authorList>
    </citation>
    <scope>NUCLEOTIDE SEQUENCE [LARGE SCALE GENOMIC DNA]</scope>
    <source>
        <strain evidence="1 2">NBRC 12334</strain>
    </source>
</reference>
<dbReference type="HAMAP" id="MF_04133">
    <property type="entry name" value="CAPSID_LAMBDA"/>
    <property type="match status" value="1"/>
</dbReference>
<sequence>MGISMYDPRTMLEAIEQMLPVNTFLKSTFFTNSRTFLTETVDVDYYKGRRRMAPFVSPKLAGKVMERDGFTTNTYKPALIKPLRPITTEDLLIRSIGENIYTTKAPDERAVELLARDLTDLDDAVTRREEWMAAQTLFTGKVDMVGEGVNQTLDFDFTNKIMLSGADKWADPSSDPIGDLKNWRLTVIQKSGITPDTAVMASDVVEAFLNHLAVQKILDNQRIKLGQIDPRTLPNGVTYLGSLTSLGLDLYSYDEWYFDETEGLEKPMVPPGTVLIASTRARFSFHYGAVTLIGNNNQFITYEGARVPDSWTEKNPPQRFLALNSRPLPIPHEVESWYVAKVL</sequence>
<evidence type="ECO:0000313" key="2">
    <source>
        <dbReference type="Proteomes" id="UP000316882"/>
    </source>
</evidence>
<dbReference type="AlphaFoldDB" id="A0A4Y3PWV0"/>
<organism evidence="1 2">
    <name type="scientific">Brevibacillus parabrevis</name>
    <dbReference type="NCBI Taxonomy" id="54914"/>
    <lineage>
        <taxon>Bacteria</taxon>
        <taxon>Bacillati</taxon>
        <taxon>Bacillota</taxon>
        <taxon>Bacilli</taxon>
        <taxon>Bacillales</taxon>
        <taxon>Paenibacillaceae</taxon>
        <taxon>Brevibacillus</taxon>
    </lineage>
</organism>
<gene>
    <name evidence="1" type="ORF">BPA01_48810</name>
</gene>
<dbReference type="Gene3D" id="3.30.1930.10">
    <property type="entry name" value="capsid protein of prophage domain"/>
    <property type="match status" value="1"/>
</dbReference>
<protein>
    <submittedName>
        <fullName evidence="1">Minor capsid protein E</fullName>
    </submittedName>
</protein>
<dbReference type="Gene3D" id="3.15.30.10">
    <property type="entry name" value="putative capsid protein of prophage domain like"/>
    <property type="match status" value="1"/>
</dbReference>
<comment type="caution">
    <text evidence="1">The sequence shown here is derived from an EMBL/GenBank/DDBJ whole genome shotgun (WGS) entry which is preliminary data.</text>
</comment>
<dbReference type="Proteomes" id="UP000316882">
    <property type="component" value="Unassembled WGS sequence"/>
</dbReference>
<proteinExistence type="inferred from homology"/>
<evidence type="ECO:0000313" key="1">
    <source>
        <dbReference type="EMBL" id="GEB35301.1"/>
    </source>
</evidence>